<evidence type="ECO:0000256" key="1">
    <source>
        <dbReference type="ARBA" id="ARBA00022723"/>
    </source>
</evidence>
<gene>
    <name evidence="4" type="ORF">HYN49_05375</name>
</gene>
<dbReference type="Gene3D" id="3.20.20.370">
    <property type="entry name" value="Glycoside hydrolase/deacetylase"/>
    <property type="match status" value="1"/>
</dbReference>
<reference evidence="4 5" key="1">
    <citation type="submission" date="2018-05" db="EMBL/GenBank/DDBJ databases">
        <title>Genome sequencing of Flavobacterium sp. HYN0049.</title>
        <authorList>
            <person name="Yi H."/>
            <person name="Baek C."/>
        </authorList>
    </citation>
    <scope>NUCLEOTIDE SEQUENCE [LARGE SCALE GENOMIC DNA]</scope>
    <source>
        <strain evidence="4 5">HYN0049</strain>
    </source>
</reference>
<dbReference type="PANTHER" id="PTHR10587:SF133">
    <property type="entry name" value="CHITIN DEACETYLASE 1-RELATED"/>
    <property type="match status" value="1"/>
</dbReference>
<dbReference type="OrthoDB" id="9812065at2"/>
<evidence type="ECO:0000313" key="4">
    <source>
        <dbReference type="EMBL" id="AWI27196.1"/>
    </source>
</evidence>
<organism evidence="4 5">
    <name type="scientific">Flavobacterium pallidum</name>
    <dbReference type="NCBI Taxonomy" id="2172098"/>
    <lineage>
        <taxon>Bacteria</taxon>
        <taxon>Pseudomonadati</taxon>
        <taxon>Bacteroidota</taxon>
        <taxon>Flavobacteriia</taxon>
        <taxon>Flavobacteriales</taxon>
        <taxon>Flavobacteriaceae</taxon>
        <taxon>Flavobacterium</taxon>
    </lineage>
</organism>
<dbReference type="InterPro" id="IPR002509">
    <property type="entry name" value="NODB_dom"/>
</dbReference>
<proteinExistence type="predicted"/>
<dbReference type="InterPro" id="IPR050248">
    <property type="entry name" value="Polysacc_deacetylase_ArnD"/>
</dbReference>
<dbReference type="InterPro" id="IPR011330">
    <property type="entry name" value="Glyco_hydro/deAcase_b/a-brl"/>
</dbReference>
<dbReference type="GO" id="GO:0005975">
    <property type="term" value="P:carbohydrate metabolic process"/>
    <property type="evidence" value="ECO:0007669"/>
    <property type="project" value="InterPro"/>
</dbReference>
<dbReference type="GO" id="GO:0016810">
    <property type="term" value="F:hydrolase activity, acting on carbon-nitrogen (but not peptide) bonds"/>
    <property type="evidence" value="ECO:0007669"/>
    <property type="project" value="InterPro"/>
</dbReference>
<evidence type="ECO:0000256" key="2">
    <source>
        <dbReference type="ARBA" id="ARBA00022801"/>
    </source>
</evidence>
<dbReference type="KEGG" id="fpal:HYN49_05375"/>
<protein>
    <submittedName>
        <fullName evidence="4">Polysaccharide deacetylase family protein</fullName>
    </submittedName>
</protein>
<accession>A0A2S1SLF5</accession>
<keyword evidence="2" id="KW-0378">Hydrolase</keyword>
<dbReference type="PROSITE" id="PS51677">
    <property type="entry name" value="NODB"/>
    <property type="match status" value="1"/>
</dbReference>
<dbReference type="EMBL" id="CP029187">
    <property type="protein sequence ID" value="AWI27196.1"/>
    <property type="molecule type" value="Genomic_DNA"/>
</dbReference>
<evidence type="ECO:0000313" key="5">
    <source>
        <dbReference type="Proteomes" id="UP000244937"/>
    </source>
</evidence>
<dbReference type="AlphaFoldDB" id="A0A2S1SLF5"/>
<dbReference type="Pfam" id="PF01522">
    <property type="entry name" value="Polysacc_deac_1"/>
    <property type="match status" value="1"/>
</dbReference>
<dbReference type="Proteomes" id="UP000244937">
    <property type="component" value="Chromosome"/>
</dbReference>
<feature type="domain" description="NodB homology" evidence="3">
    <location>
        <begin position="28"/>
        <end position="209"/>
    </location>
</feature>
<keyword evidence="1" id="KW-0479">Metal-binding</keyword>
<name>A0A2S1SLF5_9FLAO</name>
<evidence type="ECO:0000259" key="3">
    <source>
        <dbReference type="PROSITE" id="PS51677"/>
    </source>
</evidence>
<dbReference type="CDD" id="cd10917">
    <property type="entry name" value="CE4_NodB_like_6s_7s"/>
    <property type="match status" value="1"/>
</dbReference>
<sequence>MHFYWVKTNRFIKKFFSRYVWDIPNSGKTVYLTFDDGPTPKVTEWVLDVLNEHQIKATFFCIGNNISNNPAIFKRILNEGHSVGNHTYNHLKGWNTEDNTYLENFDLCQNVMAENNAPDLKLFRPPYGRIKSAQATEILKLGYKIIMWDILTVDYDKKVTPEKCIENATKKTTSGSIIIFHDSIKAFGNLEKALPETIRILKGKGYRFAALT</sequence>
<dbReference type="GO" id="GO:0016020">
    <property type="term" value="C:membrane"/>
    <property type="evidence" value="ECO:0007669"/>
    <property type="project" value="TreeGrafter"/>
</dbReference>
<dbReference type="SUPFAM" id="SSF88713">
    <property type="entry name" value="Glycoside hydrolase/deacetylase"/>
    <property type="match status" value="1"/>
</dbReference>
<keyword evidence="5" id="KW-1185">Reference proteome</keyword>
<dbReference type="GO" id="GO:0046872">
    <property type="term" value="F:metal ion binding"/>
    <property type="evidence" value="ECO:0007669"/>
    <property type="project" value="UniProtKB-KW"/>
</dbReference>
<dbReference type="PANTHER" id="PTHR10587">
    <property type="entry name" value="GLYCOSYL TRANSFERASE-RELATED"/>
    <property type="match status" value="1"/>
</dbReference>